<name>A0A090QWE5_9GAMM</name>
<comment type="caution">
    <text evidence="2">The sequence shown here is derived from an EMBL/GenBank/DDBJ whole genome shotgun (WGS) entry which is preliminary data.</text>
</comment>
<protein>
    <submittedName>
        <fullName evidence="2">tRNA-dihydrouridine synthase C</fullName>
    </submittedName>
</protein>
<dbReference type="InterPro" id="IPR035587">
    <property type="entry name" value="DUS-like_FMN-bd"/>
</dbReference>
<dbReference type="PANTHER" id="PTHR11082">
    <property type="entry name" value="TRNA-DIHYDROURIDINE SYNTHASE"/>
    <property type="match status" value="1"/>
</dbReference>
<evidence type="ECO:0000313" key="2">
    <source>
        <dbReference type="EMBL" id="GAL07475.1"/>
    </source>
</evidence>
<sequence>MYDIVKAVREATDPRLPVTAKVRLGWDDPEHCFEIADAVAQAGADEIVVHARTKTDGYKADAIKWDYIRQLKAKISQPIIANGEIWTYEDGQRCMEVTGSDALMVCRGAINLPNLGNVVKHNHAHMDWEHVLELLLKYSTYEIKGDKGCTTRTASSSGSRTCAMNTHRLKRCFPISAPTTKPPLSWRFCSKHSKI</sequence>
<evidence type="ECO:0000313" key="3">
    <source>
        <dbReference type="Proteomes" id="UP000029227"/>
    </source>
</evidence>
<dbReference type="EMBL" id="BBMN01000017">
    <property type="protein sequence ID" value="GAL07475.1"/>
    <property type="molecule type" value="Genomic_DNA"/>
</dbReference>
<dbReference type="eggNOG" id="COG0042">
    <property type="taxonomic scope" value="Bacteria"/>
</dbReference>
<dbReference type="Proteomes" id="UP000029227">
    <property type="component" value="Unassembled WGS sequence"/>
</dbReference>
<dbReference type="STRING" id="754436.JCM19237_1415"/>
<dbReference type="SUPFAM" id="SSF51395">
    <property type="entry name" value="FMN-linked oxidoreductases"/>
    <property type="match status" value="1"/>
</dbReference>
<gene>
    <name evidence="2" type="ORF">JCM19237_1415</name>
</gene>
<proteinExistence type="predicted"/>
<dbReference type="Pfam" id="PF01207">
    <property type="entry name" value="Dus"/>
    <property type="match status" value="1"/>
</dbReference>
<dbReference type="Gene3D" id="3.20.20.70">
    <property type="entry name" value="Aldolase class I"/>
    <property type="match status" value="1"/>
</dbReference>
<dbReference type="CDD" id="cd02801">
    <property type="entry name" value="DUS_like_FMN"/>
    <property type="match status" value="1"/>
</dbReference>
<dbReference type="PANTHER" id="PTHR11082:SF26">
    <property type="entry name" value="TRNA-DIHYDROURIDINE(16) SYNTHASE"/>
    <property type="match status" value="1"/>
</dbReference>
<reference evidence="2 3" key="1">
    <citation type="journal article" date="2014" name="Genome Announc.">
        <title>Draft Genome Sequences of Two Vibrionaceae Species, Vibrio ponticus C121 and Photobacterium aphoticum C119, Isolated as Coral Reef Microbiota.</title>
        <authorList>
            <person name="Al-saari N."/>
            <person name="Meirelles P.M."/>
            <person name="Mino S."/>
            <person name="Suda W."/>
            <person name="Oshima K."/>
            <person name="Hattori M."/>
            <person name="Ohkuma M."/>
            <person name="Thompson F.L."/>
            <person name="Gomez-Gil B."/>
            <person name="Sawabe T."/>
            <person name="Sawabe T."/>
        </authorList>
    </citation>
    <scope>NUCLEOTIDE SEQUENCE [LARGE SCALE GENOMIC DNA]</scope>
    <source>
        <strain evidence="2 3">JCM 19237</strain>
    </source>
</reference>
<dbReference type="AlphaFoldDB" id="A0A090QWE5"/>
<organism evidence="2 3">
    <name type="scientific">Photobacterium aphoticum</name>
    <dbReference type="NCBI Taxonomy" id="754436"/>
    <lineage>
        <taxon>Bacteria</taxon>
        <taxon>Pseudomonadati</taxon>
        <taxon>Pseudomonadota</taxon>
        <taxon>Gammaproteobacteria</taxon>
        <taxon>Vibrionales</taxon>
        <taxon>Vibrionaceae</taxon>
        <taxon>Photobacterium</taxon>
    </lineage>
</organism>
<evidence type="ECO:0000259" key="1">
    <source>
        <dbReference type="Pfam" id="PF01207"/>
    </source>
</evidence>
<accession>A0A090QWE5</accession>
<dbReference type="InterPro" id="IPR013785">
    <property type="entry name" value="Aldolase_TIM"/>
</dbReference>
<feature type="domain" description="DUS-like FMN-binding" evidence="1">
    <location>
        <begin position="2"/>
        <end position="127"/>
    </location>
</feature>